<dbReference type="STRING" id="1116229.S3D7Z1"/>
<evidence type="ECO:0000256" key="1">
    <source>
        <dbReference type="SAM" id="MobiDB-lite"/>
    </source>
</evidence>
<feature type="compositionally biased region" description="Acidic residues" evidence="1">
    <location>
        <begin position="460"/>
        <end position="471"/>
    </location>
</feature>
<dbReference type="OrthoDB" id="3565451at2759"/>
<proteinExistence type="predicted"/>
<dbReference type="RefSeq" id="XP_008079846.1">
    <property type="nucleotide sequence ID" value="XM_008081655.1"/>
</dbReference>
<evidence type="ECO:0000259" key="2">
    <source>
        <dbReference type="PROSITE" id="PS00028"/>
    </source>
</evidence>
<feature type="domain" description="C2H2-type" evidence="2">
    <location>
        <begin position="302"/>
        <end position="326"/>
    </location>
</feature>
<sequence>MGGSWTVQAAEQDQMIDPLHVNPLLLTTTKVPIQNIQIQDPFEHSTMIPGAHLLNFPEENQFHAPTFESTTSTDESLWPTVLPPNPSVYDTTHFTGGYFPQTSTEIDYISESSFTESDCFTTYPVAFGTISTNNDSSQLDLGEQPGLEASLQKRNGRNALPRCGKSAKTKAGASGESINNPIKIRKARSKIIQHPKMNTLEKAFKAYSNAPSFKGFKLLMDEAMSYGEMHMSVENTSILRTPSASQESVTGSDISDINMYSDHGSNSSNGCENPAVYTSDGHDNWNRTTREPDQDTKPRFACTFKSCKQNFSAYSDWKRHEENQDHYPQERYMCLQCLIPEGVPTDNTFCEICRHRFCRTEDVEAHYRLCLPDQDNPKYTFTRKYHLNSHLRRQHNVGMVRANELSGNWKYSLTNNWPRQCHLCNVSFTNWKERMKHIAKHYQRGEDRPPGPDHHRKDDESDEDNDEDDNDNNGPPRKRIRSNVQDTASSSAQPIMRGRTASDNSFDANSSSNFHSAKSGTPRSSQFHRLYNPHNFNAKSIACYPGYPSSKPKVSQKQLDSPSDCINWNRLFMLNRYLRDADEGVRNGWNWSDVSDFDDFIPPPLPRSSSRRIRRSVKRTVRLKATLKLEQLTAAIEYIAQNVRALPNGVFWFSSSIKQDVKDNFWDIALQAIHFSPKDNPTVFHVYDSWWREEGAAMSPSPTIDCSYLVIAAWQEADVVHLEWTLDQAWEKIDAKNETQDLQSLQALFHLYTMKSRSRPFTTPAVDKVSAAHPYRASTQKFVDFLTLYKRSFGRKLTTKALGVFFELEAAQHFCTEQWLQTLLEKESLKRRLQYLKKSDSRLFSTNAKIATLFQATCKPKSPLYISHKSLQSSLFPDLMKSHNMSETRRPYDFVHSS</sequence>
<accession>S3D7Z1</accession>
<feature type="domain" description="C2H2-type" evidence="2">
    <location>
        <begin position="421"/>
        <end position="441"/>
    </location>
</feature>
<evidence type="ECO:0000313" key="3">
    <source>
        <dbReference type="EMBL" id="EPE33229.1"/>
    </source>
</evidence>
<dbReference type="GeneID" id="19465295"/>
<evidence type="ECO:0000313" key="4">
    <source>
        <dbReference type="Proteomes" id="UP000016922"/>
    </source>
</evidence>
<feature type="compositionally biased region" description="Polar residues" evidence="1">
    <location>
        <begin position="518"/>
        <end position="527"/>
    </location>
</feature>
<feature type="compositionally biased region" description="Polar residues" evidence="1">
    <location>
        <begin position="482"/>
        <end position="493"/>
    </location>
</feature>
<feature type="region of interest" description="Disordered" evidence="1">
    <location>
        <begin position="157"/>
        <end position="177"/>
    </location>
</feature>
<dbReference type="KEGG" id="glz:GLAREA_06241"/>
<dbReference type="SMART" id="SM00355">
    <property type="entry name" value="ZnF_C2H2"/>
    <property type="match status" value="3"/>
</dbReference>
<feature type="compositionally biased region" description="Basic and acidic residues" evidence="1">
    <location>
        <begin position="443"/>
        <end position="459"/>
    </location>
</feature>
<dbReference type="PROSITE" id="PS00028">
    <property type="entry name" value="ZINC_FINGER_C2H2_1"/>
    <property type="match status" value="2"/>
</dbReference>
<reference evidence="3 4" key="1">
    <citation type="journal article" date="2013" name="BMC Genomics">
        <title>Genomics-driven discovery of the pneumocandin biosynthetic gene cluster in the fungus Glarea lozoyensis.</title>
        <authorList>
            <person name="Chen L."/>
            <person name="Yue Q."/>
            <person name="Zhang X."/>
            <person name="Xiang M."/>
            <person name="Wang C."/>
            <person name="Li S."/>
            <person name="Che Y."/>
            <person name="Ortiz-Lopez F.J."/>
            <person name="Bills G.F."/>
            <person name="Liu X."/>
            <person name="An Z."/>
        </authorList>
    </citation>
    <scope>NUCLEOTIDE SEQUENCE [LARGE SCALE GENOMIC DNA]</scope>
    <source>
        <strain evidence="4">ATCC 20868 / MF5171</strain>
    </source>
</reference>
<feature type="region of interest" description="Disordered" evidence="1">
    <location>
        <begin position="442"/>
        <end position="529"/>
    </location>
</feature>
<protein>
    <submittedName>
        <fullName evidence="3">C2H2 and C2HC zinc finger</fullName>
    </submittedName>
</protein>
<dbReference type="HOGENOM" id="CLU_322378_0_0_1"/>
<gene>
    <name evidence="3" type="ORF">GLAREA_06241</name>
</gene>
<keyword evidence="4" id="KW-1185">Reference proteome</keyword>
<name>S3D7Z1_GLAL2</name>
<dbReference type="AlphaFoldDB" id="S3D7Z1"/>
<dbReference type="EMBL" id="KE145358">
    <property type="protein sequence ID" value="EPE33229.1"/>
    <property type="molecule type" value="Genomic_DNA"/>
</dbReference>
<dbReference type="InterPro" id="IPR013087">
    <property type="entry name" value="Znf_C2H2_type"/>
</dbReference>
<feature type="compositionally biased region" description="Low complexity" evidence="1">
    <location>
        <begin position="501"/>
        <end position="517"/>
    </location>
</feature>
<dbReference type="eggNOG" id="ENOG502SXK6">
    <property type="taxonomic scope" value="Eukaryota"/>
</dbReference>
<dbReference type="Proteomes" id="UP000016922">
    <property type="component" value="Unassembled WGS sequence"/>
</dbReference>
<organism evidence="3 4">
    <name type="scientific">Glarea lozoyensis (strain ATCC 20868 / MF5171)</name>
    <dbReference type="NCBI Taxonomy" id="1116229"/>
    <lineage>
        <taxon>Eukaryota</taxon>
        <taxon>Fungi</taxon>
        <taxon>Dikarya</taxon>
        <taxon>Ascomycota</taxon>
        <taxon>Pezizomycotina</taxon>
        <taxon>Leotiomycetes</taxon>
        <taxon>Helotiales</taxon>
        <taxon>Helotiaceae</taxon>
        <taxon>Glarea</taxon>
    </lineage>
</organism>